<dbReference type="Gene3D" id="2.40.50.100">
    <property type="match status" value="1"/>
</dbReference>
<keyword evidence="3" id="KW-0732">Signal</keyword>
<evidence type="ECO:0000256" key="3">
    <source>
        <dbReference type="SAM" id="SignalP"/>
    </source>
</evidence>
<sequence>MTLHSLPRGAGALGLLLAGTLALAQGSGGGGPDASIARGVLRAQNEAVLSSTLSEVILNMPYREGDRFPKGAALVTFDCSRLAADLRAARAGEAAEARNATVQAELLTMGATGRADADIALLKQKERGAQAQTIQARMAGCTVVAPFAGRVVETMARKHEAPPPNEKLMRIVSDGPLELYMVVPSKWLSWLKVGSSFDFKVDETGATVKAVVDRISGAVDAVSQTVKIICKVPNVPAGVLPGMSGAARLEQGAGASPAAAPVAAPAAVSASPVTAPARPSPGTAPATSPPPKGSSGTSR</sequence>
<gene>
    <name evidence="4" type="ORF">WKW82_11390</name>
</gene>
<dbReference type="Gene3D" id="1.10.287.470">
    <property type="entry name" value="Helix hairpin bin"/>
    <property type="match status" value="1"/>
</dbReference>
<dbReference type="EMBL" id="JBBKZT010000004">
    <property type="protein sequence ID" value="MEJ8847258.1"/>
    <property type="molecule type" value="Genomic_DNA"/>
</dbReference>
<evidence type="ECO:0000313" key="4">
    <source>
        <dbReference type="EMBL" id="MEJ8847258.1"/>
    </source>
</evidence>
<evidence type="ECO:0000256" key="2">
    <source>
        <dbReference type="SAM" id="MobiDB-lite"/>
    </source>
</evidence>
<feature type="chain" id="PRO_5046473802" evidence="3">
    <location>
        <begin position="25"/>
        <end position="299"/>
    </location>
</feature>
<dbReference type="PANTHER" id="PTHR30469">
    <property type="entry name" value="MULTIDRUG RESISTANCE PROTEIN MDTA"/>
    <property type="match status" value="1"/>
</dbReference>
<organism evidence="4 5">
    <name type="scientific">Variovorax rhizosphaerae</name>
    <dbReference type="NCBI Taxonomy" id="1836200"/>
    <lineage>
        <taxon>Bacteria</taxon>
        <taxon>Pseudomonadati</taxon>
        <taxon>Pseudomonadota</taxon>
        <taxon>Betaproteobacteria</taxon>
        <taxon>Burkholderiales</taxon>
        <taxon>Comamonadaceae</taxon>
        <taxon>Variovorax</taxon>
    </lineage>
</organism>
<evidence type="ECO:0000313" key="5">
    <source>
        <dbReference type="Proteomes" id="UP001385892"/>
    </source>
</evidence>
<name>A0ABU8WIC3_9BURK</name>
<comment type="similarity">
    <text evidence="1">Belongs to the membrane fusion protein (MFP) (TC 8.A.1) family.</text>
</comment>
<evidence type="ECO:0000256" key="1">
    <source>
        <dbReference type="ARBA" id="ARBA00009477"/>
    </source>
</evidence>
<accession>A0ABU8WIC3</accession>
<reference evidence="4 5" key="1">
    <citation type="submission" date="2024-03" db="EMBL/GenBank/DDBJ databases">
        <title>Novel species of the genus Variovorax.</title>
        <authorList>
            <person name="Liu Q."/>
            <person name="Xin Y.-H."/>
        </authorList>
    </citation>
    <scope>NUCLEOTIDE SEQUENCE [LARGE SCALE GENOMIC DNA]</scope>
    <source>
        <strain evidence="4 5">KACC 18900</strain>
    </source>
</reference>
<dbReference type="NCBIfam" id="TIGR01730">
    <property type="entry name" value="RND_mfp"/>
    <property type="match status" value="1"/>
</dbReference>
<proteinExistence type="inferred from homology"/>
<dbReference type="Gene3D" id="2.40.30.170">
    <property type="match status" value="1"/>
</dbReference>
<comment type="caution">
    <text evidence="4">The sequence shown here is derived from an EMBL/GenBank/DDBJ whole genome shotgun (WGS) entry which is preliminary data.</text>
</comment>
<dbReference type="Proteomes" id="UP001385892">
    <property type="component" value="Unassembled WGS sequence"/>
</dbReference>
<dbReference type="SUPFAM" id="SSF111369">
    <property type="entry name" value="HlyD-like secretion proteins"/>
    <property type="match status" value="1"/>
</dbReference>
<protein>
    <submittedName>
        <fullName evidence="4">Efflux RND transporter periplasmic adaptor subunit</fullName>
    </submittedName>
</protein>
<dbReference type="InterPro" id="IPR006143">
    <property type="entry name" value="RND_pump_MFP"/>
</dbReference>
<dbReference type="PANTHER" id="PTHR30469:SF38">
    <property type="entry name" value="HLYD FAMILY SECRETION PROTEIN"/>
    <property type="match status" value="1"/>
</dbReference>
<feature type="region of interest" description="Disordered" evidence="2">
    <location>
        <begin position="253"/>
        <end position="299"/>
    </location>
</feature>
<dbReference type="RefSeq" id="WP_340342398.1">
    <property type="nucleotide sequence ID" value="NZ_JBBKZT010000004.1"/>
</dbReference>
<feature type="compositionally biased region" description="Low complexity" evidence="2">
    <location>
        <begin position="253"/>
        <end position="286"/>
    </location>
</feature>
<feature type="signal peptide" evidence="3">
    <location>
        <begin position="1"/>
        <end position="24"/>
    </location>
</feature>
<keyword evidence="5" id="KW-1185">Reference proteome</keyword>